<reference evidence="4" key="1">
    <citation type="submission" date="2021-02" db="EMBL/GenBank/DDBJ databases">
        <authorList>
            <person name="Nowell W R."/>
        </authorList>
    </citation>
    <scope>NUCLEOTIDE SEQUENCE</scope>
</reference>
<dbReference type="Pfam" id="PF13424">
    <property type="entry name" value="TPR_12"/>
    <property type="match status" value="1"/>
</dbReference>
<accession>A0A820J7Q1</accession>
<dbReference type="InterPro" id="IPR019734">
    <property type="entry name" value="TPR_rpt"/>
</dbReference>
<dbReference type="AlphaFoldDB" id="A0A820J7Q1"/>
<keyword evidence="1" id="KW-0677">Repeat</keyword>
<feature type="non-terminal residue" evidence="4">
    <location>
        <position position="171"/>
    </location>
</feature>
<evidence type="ECO:0000313" key="5">
    <source>
        <dbReference type="Proteomes" id="UP000663836"/>
    </source>
</evidence>
<comment type="caution">
    <text evidence="4">The sequence shown here is derived from an EMBL/GenBank/DDBJ whole genome shotgun (WGS) entry which is preliminary data.</text>
</comment>
<organism evidence="4 5">
    <name type="scientific">Rotaria sordida</name>
    <dbReference type="NCBI Taxonomy" id="392033"/>
    <lineage>
        <taxon>Eukaryota</taxon>
        <taxon>Metazoa</taxon>
        <taxon>Spiralia</taxon>
        <taxon>Gnathifera</taxon>
        <taxon>Rotifera</taxon>
        <taxon>Eurotatoria</taxon>
        <taxon>Bdelloidea</taxon>
        <taxon>Philodinida</taxon>
        <taxon>Philodinidae</taxon>
        <taxon>Rotaria</taxon>
    </lineage>
</organism>
<proteinExistence type="predicted"/>
<dbReference type="SMART" id="SM00028">
    <property type="entry name" value="TPR"/>
    <property type="match status" value="3"/>
</dbReference>
<dbReference type="SUPFAM" id="SSF48452">
    <property type="entry name" value="TPR-like"/>
    <property type="match status" value="1"/>
</dbReference>
<keyword evidence="2 3" id="KW-0802">TPR repeat</keyword>
<evidence type="ECO:0000256" key="2">
    <source>
        <dbReference type="ARBA" id="ARBA00022803"/>
    </source>
</evidence>
<dbReference type="InterPro" id="IPR011990">
    <property type="entry name" value="TPR-like_helical_dom_sf"/>
</dbReference>
<feature type="repeat" description="TPR" evidence="3">
    <location>
        <begin position="104"/>
        <end position="137"/>
    </location>
</feature>
<protein>
    <submittedName>
        <fullName evidence="4">Uncharacterized protein</fullName>
    </submittedName>
</protein>
<dbReference type="EMBL" id="CAJOBD010041376">
    <property type="protein sequence ID" value="CAF4320483.1"/>
    <property type="molecule type" value="Genomic_DNA"/>
</dbReference>
<evidence type="ECO:0000256" key="1">
    <source>
        <dbReference type="ARBA" id="ARBA00022737"/>
    </source>
</evidence>
<dbReference type="PANTHER" id="PTHR45641">
    <property type="entry name" value="TETRATRICOPEPTIDE REPEAT PROTEIN (AFU_ORTHOLOGUE AFUA_6G03870)"/>
    <property type="match status" value="1"/>
</dbReference>
<dbReference type="PANTHER" id="PTHR45641:SF19">
    <property type="entry name" value="NEPHROCYSTIN-3"/>
    <property type="match status" value="1"/>
</dbReference>
<dbReference type="PROSITE" id="PS50293">
    <property type="entry name" value="TPR_REGION"/>
    <property type="match status" value="1"/>
</dbReference>
<evidence type="ECO:0000256" key="3">
    <source>
        <dbReference type="PROSITE-ProRule" id="PRU00339"/>
    </source>
</evidence>
<evidence type="ECO:0000313" key="4">
    <source>
        <dbReference type="EMBL" id="CAF4320483.1"/>
    </source>
</evidence>
<sequence length="171" mass="20116">MNLSNEGQKITKDYIELIQKETEGMNISIIFGRLLYDLGEYDKSQKYFQQLLCNNIQNEDRTWIEFNIGEALYCKGEWNLAREYYDCAYDRMMKSKPARIKDSARVLNNIGTILDNEGKYDEALDYYQRSLKIIEEFYPFGHIDLVGSFSKIGVILNIQGKYAEALDYHQR</sequence>
<gene>
    <name evidence="4" type="ORF">JBS370_LOCUS41001</name>
</gene>
<name>A0A820J7Q1_9BILA</name>
<dbReference type="PROSITE" id="PS50005">
    <property type="entry name" value="TPR"/>
    <property type="match status" value="1"/>
</dbReference>
<dbReference type="Proteomes" id="UP000663836">
    <property type="component" value="Unassembled WGS sequence"/>
</dbReference>
<dbReference type="Pfam" id="PF13181">
    <property type="entry name" value="TPR_8"/>
    <property type="match status" value="1"/>
</dbReference>
<dbReference type="Gene3D" id="1.25.40.10">
    <property type="entry name" value="Tetratricopeptide repeat domain"/>
    <property type="match status" value="2"/>
</dbReference>